<reference evidence="2 3" key="1">
    <citation type="submission" date="2020-06" db="EMBL/GenBank/DDBJ databases">
        <title>Transcriptomic and genomic resources for Thalictrum thalictroides and T. hernandezii: Facilitating candidate gene discovery in an emerging model plant lineage.</title>
        <authorList>
            <person name="Arias T."/>
            <person name="Riano-Pachon D.M."/>
            <person name="Di Stilio V.S."/>
        </authorList>
    </citation>
    <scope>NUCLEOTIDE SEQUENCE [LARGE SCALE GENOMIC DNA]</scope>
    <source>
        <strain evidence="3">cv. WT478/WT964</strain>
        <tissue evidence="2">Leaves</tissue>
    </source>
</reference>
<gene>
    <name evidence="2" type="ORF">FRX31_020642</name>
</gene>
<evidence type="ECO:0000256" key="1">
    <source>
        <dbReference type="SAM" id="MobiDB-lite"/>
    </source>
</evidence>
<evidence type="ECO:0000313" key="3">
    <source>
        <dbReference type="Proteomes" id="UP000554482"/>
    </source>
</evidence>
<feature type="compositionally biased region" description="Polar residues" evidence="1">
    <location>
        <begin position="47"/>
        <end position="57"/>
    </location>
</feature>
<evidence type="ECO:0000313" key="2">
    <source>
        <dbReference type="EMBL" id="KAF5189770.1"/>
    </source>
</evidence>
<protein>
    <submittedName>
        <fullName evidence="2">Late embryogenesis abundant protein</fullName>
    </submittedName>
</protein>
<feature type="compositionally biased region" description="Basic and acidic residues" evidence="1">
    <location>
        <begin position="90"/>
        <end position="125"/>
    </location>
</feature>
<dbReference type="Proteomes" id="UP000554482">
    <property type="component" value="Unassembled WGS sequence"/>
</dbReference>
<sequence>MFRALRVVRFQPNPLPSIGKKTAILRLPQAKFVSTQAESQDKKKKNMSNTQNPSQKTGDVMSHPFGEGYATRSDDEGFGGIYAGNQSFPKPEDDKHDHADENHPDYDKSQGSHVEGKEKGRHQVDVTKSNA</sequence>
<feature type="region of interest" description="Disordered" evidence="1">
    <location>
        <begin position="33"/>
        <end position="131"/>
    </location>
</feature>
<keyword evidence="3" id="KW-1185">Reference proteome</keyword>
<proteinExistence type="predicted"/>
<dbReference type="AlphaFoldDB" id="A0A7J6VZX9"/>
<dbReference type="EMBL" id="JABWDY010025031">
    <property type="protein sequence ID" value="KAF5189770.1"/>
    <property type="molecule type" value="Genomic_DNA"/>
</dbReference>
<name>A0A7J6VZX9_THATH</name>
<dbReference type="OrthoDB" id="1702799at2759"/>
<accession>A0A7J6VZX9</accession>
<dbReference type="PANTHER" id="PTHR36410:SF1">
    <property type="entry name" value="EXPRESSED PROTEIN"/>
    <property type="match status" value="1"/>
</dbReference>
<dbReference type="PANTHER" id="PTHR36410">
    <property type="entry name" value="EXPRESSED PROTEIN"/>
    <property type="match status" value="1"/>
</dbReference>
<organism evidence="2 3">
    <name type="scientific">Thalictrum thalictroides</name>
    <name type="common">Rue-anemone</name>
    <name type="synonym">Anemone thalictroides</name>
    <dbReference type="NCBI Taxonomy" id="46969"/>
    <lineage>
        <taxon>Eukaryota</taxon>
        <taxon>Viridiplantae</taxon>
        <taxon>Streptophyta</taxon>
        <taxon>Embryophyta</taxon>
        <taxon>Tracheophyta</taxon>
        <taxon>Spermatophyta</taxon>
        <taxon>Magnoliopsida</taxon>
        <taxon>Ranunculales</taxon>
        <taxon>Ranunculaceae</taxon>
        <taxon>Thalictroideae</taxon>
        <taxon>Thalictrum</taxon>
    </lineage>
</organism>
<comment type="caution">
    <text evidence="2">The sequence shown here is derived from an EMBL/GenBank/DDBJ whole genome shotgun (WGS) entry which is preliminary data.</text>
</comment>